<organism evidence="4 5">
    <name type="scientific">Mediterranea massiliensis</name>
    <dbReference type="NCBI Taxonomy" id="1841865"/>
    <lineage>
        <taxon>Bacteria</taxon>
        <taxon>Pseudomonadati</taxon>
        <taxon>Bacteroidota</taxon>
        <taxon>Bacteroidia</taxon>
        <taxon>Bacteroidales</taxon>
        <taxon>Bacteroidaceae</taxon>
        <taxon>Mediterranea</taxon>
    </lineage>
</organism>
<proteinExistence type="predicted"/>
<name>A0A921I066_9BACT</name>
<dbReference type="Gene3D" id="3.40.50.1220">
    <property type="entry name" value="TPP-binding domain"/>
    <property type="match status" value="1"/>
</dbReference>
<dbReference type="SUPFAM" id="SSF52467">
    <property type="entry name" value="DHS-like NAD/FAD-binding domain"/>
    <property type="match status" value="1"/>
</dbReference>
<evidence type="ECO:0000313" key="5">
    <source>
        <dbReference type="Proteomes" id="UP000717835"/>
    </source>
</evidence>
<dbReference type="PROSITE" id="PS50305">
    <property type="entry name" value="SIRTUIN"/>
    <property type="match status" value="1"/>
</dbReference>
<evidence type="ECO:0000256" key="2">
    <source>
        <dbReference type="PROSITE-ProRule" id="PRU00236"/>
    </source>
</evidence>
<sequence>MDELQLSNLSHIHQAYRSNRLVIFVGAGVSRNSGVPTWDELIAAMKSELPAELRFENDALKIAQLYKDSRGYKEYMDKVKDILLYNKTTPNPLHKRILSLNPSHIVTTNYDDLIEQEIQNEYTQYTIIREDKDIPQMVYPNSLIKMHGDYVTNNIVLTETDYYNYKNNFPLVRAFVQSLFASKLVLFVGFSFADLNLKIILEELKGILSEHMQRAYLLSCDEPNHVVRNYFENKGVNVVYFSENEIDSINGSDYSMTSLNGKGLLMDKVLFAIQNYSNTSKKDMASYVYNRIKSYYKEMRSFGDGLKYFFPNYSSMTWHTHSSGVQTFLPDFTELEKTTKDDQGKRQFLHKHPDIDLSTLLKLAYYNYLNEIDGIKILDDRFENNISKYIPKTTIHYLRQFDFSAMEKRRLQLRSTALRCRSDDLEYPFTLYLLGDYAGAIKQYAKLLPMYWNRQKYILYFICRYNMWSIRYNAQWQKHLDVITDIEQDLQLALDTDLEDILNKLPFDWEIKKIFQDLISYRSIGGRLVKTERLREEIYKQKKITEKGGCSVNSNILLLLGAYQRENLFCIANYIICNNSSYFKSLCYNTASGILNSFSTPASSMFGGLLVSTKIDSLDESMLKILIFDIDRKNLESILKGYDIETLKFHDSGIEYINLCLQGLAAYNRFLYKNNDAFYPSLCNILLLISKSQADAINNELLYKVLLKYWNYEFHIGHGVIRNLIINYNPSQEEANKLISKMLYETHNALNYTDCIERLTSYVSMFTDIRMDSFKEHEAIRNLLVIYPISPDVQKPMLLTYCLDNIEDFWCYIRFIFHNHIIQQSDARIKELYNKYKKDLD</sequence>
<dbReference type="InterPro" id="IPR026590">
    <property type="entry name" value="Ssirtuin_cat_dom"/>
</dbReference>
<dbReference type="AlphaFoldDB" id="A0A921I066"/>
<feature type="domain" description="Deacetylase sirtuin-type" evidence="3">
    <location>
        <begin position="1"/>
        <end position="272"/>
    </location>
</feature>
<dbReference type="Proteomes" id="UP000717835">
    <property type="component" value="Unassembled WGS sequence"/>
</dbReference>
<reference evidence="4" key="2">
    <citation type="submission" date="2021-09" db="EMBL/GenBank/DDBJ databases">
        <authorList>
            <person name="Gilroy R."/>
        </authorList>
    </citation>
    <scope>NUCLEOTIDE SEQUENCE</scope>
    <source>
        <strain evidence="4">CHK55-1828</strain>
    </source>
</reference>
<dbReference type="EMBL" id="DYVX01000095">
    <property type="protein sequence ID" value="HJF93066.1"/>
    <property type="molecule type" value="Genomic_DNA"/>
</dbReference>
<comment type="caution">
    <text evidence="2">Lacks conserved residue(s) required for the propagation of feature annotation.</text>
</comment>
<feature type="non-terminal residue" evidence="4">
    <location>
        <position position="841"/>
    </location>
</feature>
<evidence type="ECO:0000256" key="1">
    <source>
        <dbReference type="ARBA" id="ARBA00023027"/>
    </source>
</evidence>
<accession>A0A921I066</accession>
<protein>
    <submittedName>
        <fullName evidence="4">SIR2 family protein</fullName>
    </submittedName>
</protein>
<keyword evidence="1" id="KW-0520">NAD</keyword>
<gene>
    <name evidence="4" type="ORF">K8W02_11900</name>
</gene>
<dbReference type="RefSeq" id="WP_276829052.1">
    <property type="nucleotide sequence ID" value="NZ_DYVX01000095.1"/>
</dbReference>
<evidence type="ECO:0000313" key="4">
    <source>
        <dbReference type="EMBL" id="HJF93066.1"/>
    </source>
</evidence>
<comment type="caution">
    <text evidence="4">The sequence shown here is derived from an EMBL/GenBank/DDBJ whole genome shotgun (WGS) entry which is preliminary data.</text>
</comment>
<reference evidence="4" key="1">
    <citation type="journal article" date="2021" name="PeerJ">
        <title>Extensive microbial diversity within the chicken gut microbiome revealed by metagenomics and culture.</title>
        <authorList>
            <person name="Gilroy R."/>
            <person name="Ravi A."/>
            <person name="Getino M."/>
            <person name="Pursley I."/>
            <person name="Horton D.L."/>
            <person name="Alikhan N.F."/>
            <person name="Baker D."/>
            <person name="Gharbi K."/>
            <person name="Hall N."/>
            <person name="Watson M."/>
            <person name="Adriaenssens E.M."/>
            <person name="Foster-Nyarko E."/>
            <person name="Jarju S."/>
            <person name="Secka A."/>
            <person name="Antonio M."/>
            <person name="Oren A."/>
            <person name="Chaudhuri R.R."/>
            <person name="La Ragione R."/>
            <person name="Hildebrand F."/>
            <person name="Pallen M.J."/>
        </authorList>
    </citation>
    <scope>NUCLEOTIDE SEQUENCE</scope>
    <source>
        <strain evidence="4">CHK55-1828</strain>
    </source>
</reference>
<dbReference type="InterPro" id="IPR029035">
    <property type="entry name" value="DHS-like_NAD/FAD-binding_dom"/>
</dbReference>
<evidence type="ECO:0000259" key="3">
    <source>
        <dbReference type="PROSITE" id="PS50305"/>
    </source>
</evidence>
<dbReference type="Pfam" id="PF13289">
    <property type="entry name" value="SIR2_2"/>
    <property type="match status" value="1"/>
</dbReference>